<comment type="caution">
    <text evidence="1">The sequence shown here is derived from an EMBL/GenBank/DDBJ whole genome shotgun (WGS) entry which is preliminary data.</text>
</comment>
<reference evidence="1 2" key="1">
    <citation type="journal article" date="2021" name="Sci. Rep.">
        <title>The genome of the diatom Chaetoceros tenuissimus carries an ancient integrated fragment of an extant virus.</title>
        <authorList>
            <person name="Hongo Y."/>
            <person name="Kimura K."/>
            <person name="Takaki Y."/>
            <person name="Yoshida Y."/>
            <person name="Baba S."/>
            <person name="Kobayashi G."/>
            <person name="Nagasaki K."/>
            <person name="Hano T."/>
            <person name="Tomaru Y."/>
        </authorList>
    </citation>
    <scope>NUCLEOTIDE SEQUENCE [LARGE SCALE GENOMIC DNA]</scope>
    <source>
        <strain evidence="1 2">NIES-3715</strain>
    </source>
</reference>
<accession>A0AAD3DCJ2</accession>
<dbReference type="EMBL" id="BLLK01000075">
    <property type="protein sequence ID" value="GFH62022.1"/>
    <property type="molecule type" value="Genomic_DNA"/>
</dbReference>
<evidence type="ECO:0000313" key="1">
    <source>
        <dbReference type="EMBL" id="GFH62022.1"/>
    </source>
</evidence>
<sequence>MTFCARKAKERFFAICKRCSISFQINTQVHNNPQSLLYCCSLDILVSTKFTDTSGTKSTIMNHHNHPYYAASPGRATGGYGYHSTPTISNGLNLNGDASITSSIAHSLSSTVASDKETIISVTLGKTVQNGTLQTNTYEGALQQLNEAYIDNSLGSSPSFETSVKLDHDFIEYFQSEYLNDLGQTKISLCRGYNDQGGEKYRMTMRVRLDDDVNKYVQQLQAFGNECLALKQKNEEILPQFANISNLELRAMAEKRMEEVSALSIKVRRMITALKKFGEWLDHTMGGRHPEHQETLLVVQEILNSFTYSGNVTVYSTLQEVLKGELEVFSNSLDAVANGDLQEFPEALVQGIYDTFSKIRDNNLEDDTKHAYFYLLYEELYEHRKSRLAVLIEKMLEKAKERGLIHRNVKLYRIDGRNRITGYQWCKYFLLVVFGCYQELGGILAEESVDGKKAVLAYLEEAKKGNWIVFVDAQDQAADEDMDSDL</sequence>
<organism evidence="1 2">
    <name type="scientific">Chaetoceros tenuissimus</name>
    <dbReference type="NCBI Taxonomy" id="426638"/>
    <lineage>
        <taxon>Eukaryota</taxon>
        <taxon>Sar</taxon>
        <taxon>Stramenopiles</taxon>
        <taxon>Ochrophyta</taxon>
        <taxon>Bacillariophyta</taxon>
        <taxon>Coscinodiscophyceae</taxon>
        <taxon>Chaetocerotophycidae</taxon>
        <taxon>Chaetocerotales</taxon>
        <taxon>Chaetocerotaceae</taxon>
        <taxon>Chaetoceros</taxon>
    </lineage>
</organism>
<proteinExistence type="predicted"/>
<gene>
    <name evidence="1" type="ORF">CTEN210_18498</name>
</gene>
<keyword evidence="2" id="KW-1185">Reference proteome</keyword>
<evidence type="ECO:0000313" key="2">
    <source>
        <dbReference type="Proteomes" id="UP001054902"/>
    </source>
</evidence>
<dbReference type="Proteomes" id="UP001054902">
    <property type="component" value="Unassembled WGS sequence"/>
</dbReference>
<dbReference type="AlphaFoldDB" id="A0AAD3DCJ2"/>
<name>A0AAD3DCJ2_9STRA</name>
<protein>
    <submittedName>
        <fullName evidence="1">Uncharacterized protein</fullName>
    </submittedName>
</protein>